<evidence type="ECO:0000313" key="2">
    <source>
        <dbReference type="Proteomes" id="UP001060085"/>
    </source>
</evidence>
<comment type="caution">
    <text evidence="1">The sequence shown here is derived from an EMBL/GenBank/DDBJ whole genome shotgun (WGS) entry which is preliminary data.</text>
</comment>
<organism evidence="1 2">
    <name type="scientific">Catharanthus roseus</name>
    <name type="common">Madagascar periwinkle</name>
    <name type="synonym">Vinca rosea</name>
    <dbReference type="NCBI Taxonomy" id="4058"/>
    <lineage>
        <taxon>Eukaryota</taxon>
        <taxon>Viridiplantae</taxon>
        <taxon>Streptophyta</taxon>
        <taxon>Embryophyta</taxon>
        <taxon>Tracheophyta</taxon>
        <taxon>Spermatophyta</taxon>
        <taxon>Magnoliopsida</taxon>
        <taxon>eudicotyledons</taxon>
        <taxon>Gunneridae</taxon>
        <taxon>Pentapetalae</taxon>
        <taxon>asterids</taxon>
        <taxon>lamiids</taxon>
        <taxon>Gentianales</taxon>
        <taxon>Apocynaceae</taxon>
        <taxon>Rauvolfioideae</taxon>
        <taxon>Vinceae</taxon>
        <taxon>Catharanthinae</taxon>
        <taxon>Catharanthus</taxon>
    </lineage>
</organism>
<name>A0ACC0BWY2_CATRO</name>
<dbReference type="EMBL" id="CM044702">
    <property type="protein sequence ID" value="KAI5677124.1"/>
    <property type="molecule type" value="Genomic_DNA"/>
</dbReference>
<keyword evidence="2" id="KW-1185">Reference proteome</keyword>
<dbReference type="Proteomes" id="UP001060085">
    <property type="component" value="Linkage Group LG02"/>
</dbReference>
<gene>
    <name evidence="1" type="ORF">M9H77_08074</name>
</gene>
<proteinExistence type="predicted"/>
<accession>A0ACC0BWY2</accession>
<sequence length="300" mass="34281">MRQHEHRSGLIWSGDREMCIIDLHCRHFGRNLLQVYIGAPRSFRGCTTDRGSPSATSDLGLVAYSCIAASATSACSTRPSCSTSFDLSQMPTHFVWLPYHDRGLVPSDLWRAEVPLIRYKIVEYHHPGRVMRQVGRDQPIQAPYDYIRWYRDITRVYIDNPSRCDTRTIGYQSAGVNRRMMEVDDIATRVLKGLPSSPTQYASYAKKVQTIIRRCMVSINIQTCHPREPVPECGARGVKRSARRLSDGGHVEDTLLPLHIRADEDMQTPRVEERKIQDLEDRNVEMTSLMLPMTHLIARA</sequence>
<protein>
    <submittedName>
        <fullName evidence="1">Uncharacterized protein</fullName>
    </submittedName>
</protein>
<evidence type="ECO:0000313" key="1">
    <source>
        <dbReference type="EMBL" id="KAI5677124.1"/>
    </source>
</evidence>
<reference evidence="2" key="1">
    <citation type="journal article" date="2023" name="Nat. Plants">
        <title>Single-cell RNA sequencing provides a high-resolution roadmap for understanding the multicellular compartmentation of specialized metabolism.</title>
        <authorList>
            <person name="Sun S."/>
            <person name="Shen X."/>
            <person name="Li Y."/>
            <person name="Li Y."/>
            <person name="Wang S."/>
            <person name="Li R."/>
            <person name="Zhang H."/>
            <person name="Shen G."/>
            <person name="Guo B."/>
            <person name="Wei J."/>
            <person name="Xu J."/>
            <person name="St-Pierre B."/>
            <person name="Chen S."/>
            <person name="Sun C."/>
        </authorList>
    </citation>
    <scope>NUCLEOTIDE SEQUENCE [LARGE SCALE GENOMIC DNA]</scope>
</reference>